<dbReference type="InterPro" id="IPR002645">
    <property type="entry name" value="STAS_dom"/>
</dbReference>
<dbReference type="Proteomes" id="UP000741013">
    <property type="component" value="Unassembled WGS sequence"/>
</dbReference>
<dbReference type="Gene3D" id="3.30.565.10">
    <property type="entry name" value="Histidine kinase-like ATPase, C-terminal domain"/>
    <property type="match status" value="1"/>
</dbReference>
<organism evidence="2 3">
    <name type="scientific">Amycolatopsis magusensis</name>
    <dbReference type="NCBI Taxonomy" id="882444"/>
    <lineage>
        <taxon>Bacteria</taxon>
        <taxon>Bacillati</taxon>
        <taxon>Actinomycetota</taxon>
        <taxon>Actinomycetes</taxon>
        <taxon>Pseudonocardiales</taxon>
        <taxon>Pseudonocardiaceae</taxon>
        <taxon>Amycolatopsis</taxon>
    </lineage>
</organism>
<dbReference type="PROSITE" id="PS50801">
    <property type="entry name" value="STAS"/>
    <property type="match status" value="1"/>
</dbReference>
<dbReference type="RefSeq" id="WP_209668571.1">
    <property type="nucleotide sequence ID" value="NZ_JAGGMS010000001.1"/>
</dbReference>
<name>A0ABS4Q229_9PSEU</name>
<evidence type="ECO:0000259" key="1">
    <source>
        <dbReference type="PROSITE" id="PS50801"/>
    </source>
</evidence>
<accession>A0ABS4Q229</accession>
<dbReference type="SUPFAM" id="SSF52091">
    <property type="entry name" value="SpoIIaa-like"/>
    <property type="match status" value="1"/>
</dbReference>
<sequence>MRLDLDERAGCRVIGVSGELGVRGYPKLRDTLLKCAVEQPSAVIVVVDELSVVDKSLLSVFSQVHNRLSDWPGVPLFLVARREAARRMLVDAVVPRFVPVFPSIGDAVRGVATQPRRRHAKITLPRSPEASRHARQFTTQVCHHWLPDSPILTDALLVVNALVENVVRHTDSEPVLRLELRSRHFSIAVGDRSPVPARLREGAAGEIGGVGLLMVAQVTKAWGCTPALSGGKVVWGVLATGSRVRTAEFVVHPGH</sequence>
<dbReference type="EMBL" id="JAGGMS010000001">
    <property type="protein sequence ID" value="MBP2185721.1"/>
    <property type="molecule type" value="Genomic_DNA"/>
</dbReference>
<keyword evidence="3" id="KW-1185">Reference proteome</keyword>
<dbReference type="Gene3D" id="3.30.750.24">
    <property type="entry name" value="STAS domain"/>
    <property type="match status" value="1"/>
</dbReference>
<dbReference type="PANTHER" id="PTHR35526:SF3">
    <property type="entry name" value="ANTI-SIGMA-F FACTOR RSBW"/>
    <property type="match status" value="1"/>
</dbReference>
<reference evidence="2 3" key="1">
    <citation type="submission" date="2021-03" db="EMBL/GenBank/DDBJ databases">
        <title>Sequencing the genomes of 1000 actinobacteria strains.</title>
        <authorList>
            <person name="Klenk H.-P."/>
        </authorList>
    </citation>
    <scope>NUCLEOTIDE SEQUENCE [LARGE SCALE GENOMIC DNA]</scope>
    <source>
        <strain evidence="2 3">DSM 45510</strain>
    </source>
</reference>
<dbReference type="Pfam" id="PF01740">
    <property type="entry name" value="STAS"/>
    <property type="match status" value="1"/>
</dbReference>
<dbReference type="InterPro" id="IPR036513">
    <property type="entry name" value="STAS_dom_sf"/>
</dbReference>
<comment type="caution">
    <text evidence="2">The sequence shown here is derived from an EMBL/GenBank/DDBJ whole genome shotgun (WGS) entry which is preliminary data.</text>
</comment>
<gene>
    <name evidence="2" type="ORF">JOM49_007247</name>
</gene>
<protein>
    <submittedName>
        <fullName evidence="2">Anti-anti-sigma regulatory factor</fullName>
    </submittedName>
</protein>
<feature type="domain" description="STAS" evidence="1">
    <location>
        <begin position="1"/>
        <end position="111"/>
    </location>
</feature>
<evidence type="ECO:0000313" key="2">
    <source>
        <dbReference type="EMBL" id="MBP2185721.1"/>
    </source>
</evidence>
<evidence type="ECO:0000313" key="3">
    <source>
        <dbReference type="Proteomes" id="UP000741013"/>
    </source>
</evidence>
<dbReference type="CDD" id="cd16936">
    <property type="entry name" value="HATPase_RsbW-like"/>
    <property type="match status" value="1"/>
</dbReference>
<proteinExistence type="predicted"/>
<dbReference type="PANTHER" id="PTHR35526">
    <property type="entry name" value="ANTI-SIGMA-F FACTOR RSBW-RELATED"/>
    <property type="match status" value="1"/>
</dbReference>
<dbReference type="InterPro" id="IPR050267">
    <property type="entry name" value="Anti-sigma-factor_SerPK"/>
</dbReference>
<dbReference type="InterPro" id="IPR036890">
    <property type="entry name" value="HATPase_C_sf"/>
</dbReference>